<dbReference type="GO" id="GO:0046872">
    <property type="term" value="F:metal ion binding"/>
    <property type="evidence" value="ECO:0007669"/>
    <property type="project" value="UniProtKB-KW"/>
</dbReference>
<feature type="binding site" evidence="2">
    <location>
        <position position="226"/>
    </location>
    <ligand>
        <name>[2Fe-2S] cluster</name>
        <dbReference type="ChEBI" id="CHEBI:190135"/>
    </ligand>
</feature>
<keyword evidence="2" id="KW-0411">Iron-sulfur</keyword>
<organism evidence="4 5">
    <name type="scientific">Pyrolobus fumarii (strain DSM 11204 / 1A)</name>
    <dbReference type="NCBI Taxonomy" id="694429"/>
    <lineage>
        <taxon>Archaea</taxon>
        <taxon>Thermoproteota</taxon>
        <taxon>Thermoprotei</taxon>
        <taxon>Desulfurococcales</taxon>
        <taxon>Pyrodictiaceae</taxon>
        <taxon>Pyrolobus</taxon>
    </lineage>
</organism>
<dbReference type="PIRSF" id="PIRSF006816">
    <property type="entry name" value="Cyc3_hyd_g"/>
    <property type="match status" value="1"/>
</dbReference>
<keyword evidence="5" id="KW-1185">Reference proteome</keyword>
<dbReference type="Pfam" id="PF10418">
    <property type="entry name" value="DHODB_Fe-S_bind"/>
    <property type="match status" value="1"/>
</dbReference>
<dbReference type="EMBL" id="CP002838">
    <property type="protein sequence ID" value="AEM39373.1"/>
    <property type="molecule type" value="Genomic_DNA"/>
</dbReference>
<dbReference type="PANTHER" id="PTHR43513:SF3">
    <property type="entry name" value="DIHYDROOROTATE DEHYDROGENASE B (NAD(+)), ELECTRON TRANSFER SUBUNIT-RELATED"/>
    <property type="match status" value="1"/>
</dbReference>
<dbReference type="GeneID" id="11138703"/>
<dbReference type="GO" id="GO:0051537">
    <property type="term" value="F:2 iron, 2 sulfur cluster binding"/>
    <property type="evidence" value="ECO:0007669"/>
    <property type="project" value="UniProtKB-KW"/>
</dbReference>
<proteinExistence type="predicted"/>
<dbReference type="InterPro" id="IPR017927">
    <property type="entry name" value="FAD-bd_FR_type"/>
</dbReference>
<dbReference type="GO" id="GO:0006221">
    <property type="term" value="P:pyrimidine nucleotide biosynthetic process"/>
    <property type="evidence" value="ECO:0007669"/>
    <property type="project" value="InterPro"/>
</dbReference>
<name>G0EHM0_PYRF1</name>
<dbReference type="RefSeq" id="WP_014027050.1">
    <property type="nucleotide sequence ID" value="NC_015931.1"/>
</dbReference>
<evidence type="ECO:0000256" key="2">
    <source>
        <dbReference type="PIRSR" id="PIRSR006816-2"/>
    </source>
</evidence>
<comment type="cofactor">
    <cofactor evidence="1">
        <name>FAD</name>
        <dbReference type="ChEBI" id="CHEBI:57692"/>
    </cofactor>
    <text evidence="1">Binds 1 FAD per subunit.</text>
</comment>
<dbReference type="eggNOG" id="arCOG02199">
    <property type="taxonomic scope" value="Archaea"/>
</dbReference>
<accession>G0EHM0</accession>
<comment type="cofactor">
    <cofactor evidence="2">
        <name>[2Fe-2S] cluster</name>
        <dbReference type="ChEBI" id="CHEBI:190135"/>
    </cofactor>
    <text evidence="2">Binds 1 [2Fe-2S] cluster per subunit.</text>
</comment>
<keyword evidence="2" id="KW-0408">Iron</keyword>
<dbReference type="InterPro" id="IPR039261">
    <property type="entry name" value="FNR_nucleotide-bd"/>
</dbReference>
<dbReference type="KEGG" id="pfm:Pyrfu_1516"/>
<dbReference type="OrthoDB" id="35401at2157"/>
<protein>
    <submittedName>
        <fullName evidence="4">Dihydroorotate dehydrogenase electron transfer subunit</fullName>
    </submittedName>
</protein>
<dbReference type="SUPFAM" id="SSF63380">
    <property type="entry name" value="Riboflavin synthase domain-like"/>
    <property type="match status" value="1"/>
</dbReference>
<keyword evidence="1" id="KW-0285">Flavoprotein</keyword>
<dbReference type="InterPro" id="IPR019480">
    <property type="entry name" value="Dihydroorotate_DH_Fe-S-bd"/>
</dbReference>
<gene>
    <name evidence="4" type="ordered locus">Pyrfu_1516</name>
</gene>
<feature type="binding site" evidence="1">
    <location>
        <begin position="62"/>
        <end position="64"/>
    </location>
    <ligand>
        <name>FAD</name>
        <dbReference type="ChEBI" id="CHEBI:57692"/>
    </ligand>
</feature>
<reference evidence="4 5" key="1">
    <citation type="journal article" date="2011" name="Stand. Genomic Sci.">
        <title>Complete genome sequence of the hyperthermophilic chemolithoautotroph Pyrolobus fumarii type strain (1A).</title>
        <authorList>
            <person name="Anderson I."/>
            <person name="Goker M."/>
            <person name="Nolan M."/>
            <person name="Lucas S."/>
            <person name="Hammon N."/>
            <person name="Deshpande S."/>
            <person name="Cheng J.F."/>
            <person name="Tapia R."/>
            <person name="Han C."/>
            <person name="Goodwin L."/>
            <person name="Pitluck S."/>
            <person name="Huntemann M."/>
            <person name="Liolios K."/>
            <person name="Ivanova N."/>
            <person name="Pagani I."/>
            <person name="Mavromatis K."/>
            <person name="Ovchinikova G."/>
            <person name="Pati A."/>
            <person name="Chen A."/>
            <person name="Palaniappan K."/>
            <person name="Land M."/>
            <person name="Hauser L."/>
            <person name="Brambilla E.M."/>
            <person name="Huber H."/>
            <person name="Yasawong M."/>
            <person name="Rohde M."/>
            <person name="Spring S."/>
            <person name="Abt B."/>
            <person name="Sikorski J."/>
            <person name="Wirth R."/>
            <person name="Detter J.C."/>
            <person name="Woyke T."/>
            <person name="Bristow J."/>
            <person name="Eisen J.A."/>
            <person name="Markowitz V."/>
            <person name="Hugenholtz P."/>
            <person name="Kyrpides N.C."/>
            <person name="Klenk H.P."/>
            <person name="Lapidus A."/>
        </authorList>
    </citation>
    <scope>NUCLEOTIDE SEQUENCE [LARGE SCALE GENOMIC DNA]</scope>
    <source>
        <strain evidence="5">DSM 11204 / 1A</strain>
    </source>
</reference>
<dbReference type="AlphaFoldDB" id="G0EHM0"/>
<dbReference type="InterPro" id="IPR012165">
    <property type="entry name" value="Cyt_c3_hydrogenase_gsu"/>
</dbReference>
<dbReference type="Proteomes" id="UP000001037">
    <property type="component" value="Chromosome"/>
</dbReference>
<evidence type="ECO:0000313" key="5">
    <source>
        <dbReference type="Proteomes" id="UP000001037"/>
    </source>
</evidence>
<dbReference type="HOGENOM" id="CLU_003827_1_1_2"/>
<feature type="binding site" evidence="2">
    <location>
        <position position="236"/>
    </location>
    <ligand>
        <name>[2Fe-2S] cluster</name>
        <dbReference type="ChEBI" id="CHEBI:190135"/>
    </ligand>
</feature>
<evidence type="ECO:0000256" key="1">
    <source>
        <dbReference type="PIRSR" id="PIRSR006816-1"/>
    </source>
</evidence>
<dbReference type="InParanoid" id="G0EHM0"/>
<feature type="binding site" evidence="2">
    <location>
        <position position="223"/>
    </location>
    <ligand>
        <name>[2Fe-2S] cluster</name>
        <dbReference type="ChEBI" id="CHEBI:190135"/>
    </ligand>
</feature>
<dbReference type="InterPro" id="IPR017938">
    <property type="entry name" value="Riboflavin_synthase-like_b-brl"/>
</dbReference>
<dbReference type="GO" id="GO:0050660">
    <property type="term" value="F:flavin adenine dinucleotide binding"/>
    <property type="evidence" value="ECO:0007669"/>
    <property type="project" value="InterPro"/>
</dbReference>
<keyword evidence="1" id="KW-0274">FAD</keyword>
<keyword evidence="2" id="KW-0479">Metal-binding</keyword>
<dbReference type="STRING" id="694429.Pyrfu_1516"/>
<sequence>MGTQFVSVRVMRVKRYGGLAWLRVSPLGFTADPGQFVMLWVPGLEAVPMSIAWMDSLGAEFIVRSVGETTKHIHELKRGDAIGVMGPLGRGISSVMNVHVHKVLLVGGGSGVAPILYTAGVLGARGYDVNIVLGFRSREEAGIREVFEHHGVDVTVVCEDGVGGPCDYEGLVTEPEFVKKLVTSADVVISAGPLPMMKAVYRLAGDKLIAIMESIVKCGVGFCGSCRLWPGGPLLCRDGPVFTASEIRRLLE</sequence>
<evidence type="ECO:0000313" key="4">
    <source>
        <dbReference type="EMBL" id="AEM39373.1"/>
    </source>
</evidence>
<evidence type="ECO:0000259" key="3">
    <source>
        <dbReference type="PROSITE" id="PS51384"/>
    </source>
</evidence>
<keyword evidence="2" id="KW-0001">2Fe-2S</keyword>
<dbReference type="PANTHER" id="PTHR43513">
    <property type="entry name" value="DIHYDROOROTATE DEHYDROGENASE B (NAD(+)), ELECTRON TRANSFER SUBUNIT"/>
    <property type="match status" value="1"/>
</dbReference>
<dbReference type="PROSITE" id="PS51384">
    <property type="entry name" value="FAD_FR"/>
    <property type="match status" value="1"/>
</dbReference>
<dbReference type="InterPro" id="IPR050353">
    <property type="entry name" value="PyrK_electron_transfer"/>
</dbReference>
<dbReference type="Gene3D" id="3.40.50.80">
    <property type="entry name" value="Nucleotide-binding domain of ferredoxin-NADP reductase (FNR) module"/>
    <property type="match status" value="1"/>
</dbReference>
<feature type="binding site" evidence="2">
    <location>
        <position position="218"/>
    </location>
    <ligand>
        <name>[2Fe-2S] cluster</name>
        <dbReference type="ChEBI" id="CHEBI:190135"/>
    </ligand>
</feature>
<dbReference type="Gene3D" id="2.40.30.10">
    <property type="entry name" value="Translation factors"/>
    <property type="match status" value="1"/>
</dbReference>
<dbReference type="SUPFAM" id="SSF52343">
    <property type="entry name" value="Ferredoxin reductase-like, C-terminal NADP-linked domain"/>
    <property type="match status" value="1"/>
</dbReference>
<dbReference type="GO" id="GO:0016491">
    <property type="term" value="F:oxidoreductase activity"/>
    <property type="evidence" value="ECO:0007669"/>
    <property type="project" value="InterPro"/>
</dbReference>
<feature type="domain" description="FAD-binding FR-type" evidence="3">
    <location>
        <begin position="3"/>
        <end position="94"/>
    </location>
</feature>